<comment type="caution">
    <text evidence="2">The sequence shown here is derived from an EMBL/GenBank/DDBJ whole genome shotgun (WGS) entry which is preliminary data.</text>
</comment>
<organism evidence="2 3">
    <name type="scientific">Modicella reniformis</name>
    <dbReference type="NCBI Taxonomy" id="1440133"/>
    <lineage>
        <taxon>Eukaryota</taxon>
        <taxon>Fungi</taxon>
        <taxon>Fungi incertae sedis</taxon>
        <taxon>Mucoromycota</taxon>
        <taxon>Mortierellomycotina</taxon>
        <taxon>Mortierellomycetes</taxon>
        <taxon>Mortierellales</taxon>
        <taxon>Mortierellaceae</taxon>
        <taxon>Modicella</taxon>
    </lineage>
</organism>
<evidence type="ECO:0000256" key="1">
    <source>
        <dbReference type="SAM" id="MobiDB-lite"/>
    </source>
</evidence>
<feature type="region of interest" description="Disordered" evidence="1">
    <location>
        <begin position="308"/>
        <end position="337"/>
    </location>
</feature>
<feature type="non-terminal residue" evidence="2">
    <location>
        <position position="1"/>
    </location>
</feature>
<dbReference type="InterPro" id="IPR029045">
    <property type="entry name" value="ClpP/crotonase-like_dom_sf"/>
</dbReference>
<dbReference type="OrthoDB" id="27214at2759"/>
<dbReference type="Gene3D" id="3.90.226.10">
    <property type="entry name" value="2-enoyl-CoA Hydratase, Chain A, domain 1"/>
    <property type="match status" value="1"/>
</dbReference>
<dbReference type="InterPro" id="IPR052766">
    <property type="entry name" value="S41A_metabolite_peptidase"/>
</dbReference>
<name>A0A9P6SS15_9FUNG</name>
<sequence length="682" mass="75309">TTDTSTATIHRTLGRRVQYLTARKRAIKAIAALVGSAPISTTSPEGDPCGVLGHLPLNNVTVLHVSACYKSIDFNQSVAKTTLDSLYTLYNDFFIFRDTALTPNLTLPFTSPPVDILAGLEHIRNNIYTTDYDFHTDLTLLARSLNDAHVSYYPDCYNSFLFEQPWLLYAPVVKGQQSLRVYKDELGGKYDDCEVLQINELDALPYLQAWGDKNTGFSKDAGVRLNNMLVSQEYSTETQTWGAVAGSFSRRVSLPESEYVGYRVRCNHTNTSNGLDTEDIRLSWLVRAGPDPETFTDKASFLQNICLATTEPGPEPKPELGTPEEDDSPRRKSSVFESELLTRNRREEHIREYTEKKERLFRKRAEGGPDRSIQDLPDATFVDGDITAVYQLKSNPKIGVLVVPTMDVSISTEVPAIQARLAMLADRGVTHIIIDTSGNGGGDIAFSSLLVNVFFPTTDKRTSSHLARFRDSPTAIELAGADLANNDVTTYFESGAHANKTTGKPFTSNLFSRPVTMDVNGRVAQYTDEFYMDYNLSVLDETKIYPWTGHASKIVILTDGQCGSACGMASELFVNRNGVKAVAVGGYTDKALSMFSFAGASVLGLQGIVDAFKSLGVPPTMASLPYKNVVNIGMIEVYSGKDTIPLEYNPKRYIAAHRLDYTRETARNHDLLWGAVAEIAWS</sequence>
<proteinExistence type="predicted"/>
<accession>A0A9P6SS15</accession>
<dbReference type="PANTHER" id="PTHR37049">
    <property type="entry name" value="PEPTIDASE S41 FAMILY PROTEIN"/>
    <property type="match status" value="1"/>
</dbReference>
<dbReference type="EMBL" id="JAAAHW010001278">
    <property type="protein sequence ID" value="KAF9995818.1"/>
    <property type="molecule type" value="Genomic_DNA"/>
</dbReference>
<dbReference type="AlphaFoldDB" id="A0A9P6SS15"/>
<evidence type="ECO:0000313" key="2">
    <source>
        <dbReference type="EMBL" id="KAF9995818.1"/>
    </source>
</evidence>
<reference evidence="2" key="1">
    <citation type="journal article" date="2020" name="Fungal Divers.">
        <title>Resolving the Mortierellaceae phylogeny through synthesis of multi-gene phylogenetics and phylogenomics.</title>
        <authorList>
            <person name="Vandepol N."/>
            <person name="Liber J."/>
            <person name="Desiro A."/>
            <person name="Na H."/>
            <person name="Kennedy M."/>
            <person name="Barry K."/>
            <person name="Grigoriev I.V."/>
            <person name="Miller A.N."/>
            <person name="O'Donnell K."/>
            <person name="Stajich J.E."/>
            <person name="Bonito G."/>
        </authorList>
    </citation>
    <scope>NUCLEOTIDE SEQUENCE</scope>
    <source>
        <strain evidence="2">MES-2147</strain>
    </source>
</reference>
<dbReference type="Proteomes" id="UP000749646">
    <property type="component" value="Unassembled WGS sequence"/>
</dbReference>
<evidence type="ECO:0000313" key="3">
    <source>
        <dbReference type="Proteomes" id="UP000749646"/>
    </source>
</evidence>
<dbReference type="SUPFAM" id="SSF52096">
    <property type="entry name" value="ClpP/crotonase"/>
    <property type="match status" value="1"/>
</dbReference>
<evidence type="ECO:0008006" key="4">
    <source>
        <dbReference type="Google" id="ProtNLM"/>
    </source>
</evidence>
<dbReference type="PANTHER" id="PTHR37049:SF4">
    <property type="entry name" value="RHODANESE DOMAIN-CONTAINING PROTEIN"/>
    <property type="match status" value="1"/>
</dbReference>
<gene>
    <name evidence="2" type="ORF">BGZ65_008565</name>
</gene>
<keyword evidence="3" id="KW-1185">Reference proteome</keyword>
<protein>
    <recommendedName>
        <fullName evidence="4">Tail specific protease domain-containing protein</fullName>
    </recommendedName>
</protein>